<comment type="subcellular location">
    <subcellularLocation>
        <location evidence="1">Endoplasmic reticulum membrane</location>
        <topology evidence="1">Multi-pass membrane protein</topology>
    </subcellularLocation>
</comment>
<dbReference type="EMBL" id="KB933041">
    <property type="protein sequence ID" value="EOO01154.1"/>
    <property type="molecule type" value="Genomic_DNA"/>
</dbReference>
<evidence type="ECO:0000256" key="3">
    <source>
        <dbReference type="ARBA" id="ARBA00010600"/>
    </source>
</evidence>
<dbReference type="GO" id="GO:0005789">
    <property type="term" value="C:endoplasmic reticulum membrane"/>
    <property type="evidence" value="ECO:0007669"/>
    <property type="project" value="UniProtKB-SubCell"/>
</dbReference>
<dbReference type="eggNOG" id="KOG2642">
    <property type="taxonomic scope" value="Eukaryota"/>
</dbReference>
<sequence>MFYIFRYTILRSIAMRYLLIPVYTVSRWLCWKALSGCWFNIFGPQAPECPVSKQSNSPVTFYNRPFPEPLLFRSEARSDAEEEGSNNLEQPPSKLIETLDEKESNASVPPPTSTALLWLLTTSLSLITAPLVEPRYFILPWVFWRLLVPAWPVHVCTDPLNRAHRLDRVRGVGWLFSLGRKMDLRLVLETMWFLLINFATMYIFLTRPFFWKDENGTLLDGGRVQRFMW</sequence>
<proteinExistence type="inferred from homology"/>
<dbReference type="HOGENOM" id="CLU_1210525_0_0_1"/>
<dbReference type="UniPathway" id="UPA00378"/>
<comment type="function">
    <text evidence="13">Dol-P-Glc:Glc(2)Man(9)GlcNAc(2)-PP-Dol alpha-1,2-glucosyltransferase that operates in the biosynthetic pathway of dolichol-linked oligosaccharides, the glycan precursors employed in protein asparagine (N)-glycosylation. The assembly of dolichol-linked oligosaccharides begins on the cytosolic side of the endoplasmic reticulum membrane and finishes in its lumen. The sequential addition of sugars to dolichol pyrophosphate produces dolichol-linked oligosaccharides containing fourteen sugars, including two GlcNAcs, nine mannoses and three glucoses. Once assembled, the oligosaccharide is transferred from the lipid to nascent proteins by oligosaccharyltransferases. In the lumen of the endoplasmic reticulum, adds the third and last glucose residue from dolichyl phosphate glucose (Dol-P-Glc) onto the lipid-linked oligosaccharide intermediate Glc(2)Man(9)GlcNAc(2)-PP-Dol to produce Glc(3)Man(9)GlcNAc(2)-PP-Dol.</text>
</comment>
<dbReference type="PANTHER" id="PTHR12989">
    <property type="entry name" value="ALPHA-1,2-GLUCOSYLTRANSFERASE ALG10"/>
    <property type="match status" value="1"/>
</dbReference>
<dbReference type="InterPro" id="IPR016900">
    <property type="entry name" value="Alg10"/>
</dbReference>
<evidence type="ECO:0000313" key="17">
    <source>
        <dbReference type="Proteomes" id="UP000014074"/>
    </source>
</evidence>
<keyword evidence="10 15" id="KW-1133">Transmembrane helix</keyword>
<evidence type="ECO:0000313" key="16">
    <source>
        <dbReference type="EMBL" id="EOO01154.1"/>
    </source>
</evidence>
<evidence type="ECO:0000256" key="2">
    <source>
        <dbReference type="ARBA" id="ARBA00004922"/>
    </source>
</evidence>
<dbReference type="GO" id="GO:0006488">
    <property type="term" value="P:dolichol-linked oligosaccharide biosynthetic process"/>
    <property type="evidence" value="ECO:0007669"/>
    <property type="project" value="InterPro"/>
</dbReference>
<dbReference type="Proteomes" id="UP000014074">
    <property type="component" value="Unassembled WGS sequence"/>
</dbReference>
<protein>
    <recommendedName>
        <fullName evidence="5">Dol-P-Glc:Glc(2)Man(9)GlcNAc(2)-PP-Dol alpha-1,2-glucosyltransferase</fullName>
        <ecNumber evidence="4">2.4.1.256</ecNumber>
    </recommendedName>
    <alternativeName>
        <fullName evidence="12">Asparagine-linked glycosylation protein 10</fullName>
    </alternativeName>
</protein>
<comment type="pathway">
    <text evidence="2">Protein modification; protein glycosylation.</text>
</comment>
<dbReference type="KEGG" id="tmn:UCRPA7_3311"/>
<organism evidence="16 17">
    <name type="scientific">Phaeoacremonium minimum (strain UCR-PA7)</name>
    <name type="common">Esca disease fungus</name>
    <name type="synonym">Togninia minima</name>
    <dbReference type="NCBI Taxonomy" id="1286976"/>
    <lineage>
        <taxon>Eukaryota</taxon>
        <taxon>Fungi</taxon>
        <taxon>Dikarya</taxon>
        <taxon>Ascomycota</taxon>
        <taxon>Pezizomycotina</taxon>
        <taxon>Sordariomycetes</taxon>
        <taxon>Sordariomycetidae</taxon>
        <taxon>Togniniales</taxon>
        <taxon>Togniniaceae</taxon>
        <taxon>Phaeoacremonium</taxon>
    </lineage>
</organism>
<dbReference type="PANTHER" id="PTHR12989:SF10">
    <property type="entry name" value="DOL-P-GLC:GLC(2)MAN(9)GLCNAC(2)-PP-DOL ALPHA-1,2-GLUCOSYLTRANSFERASE-RELATED"/>
    <property type="match status" value="1"/>
</dbReference>
<feature type="transmembrane region" description="Helical" evidence="15">
    <location>
        <begin position="186"/>
        <end position="205"/>
    </location>
</feature>
<keyword evidence="11 15" id="KW-0472">Membrane</keyword>
<dbReference type="GeneID" id="19323648"/>
<accession>R8BP97</accession>
<dbReference type="AlphaFoldDB" id="R8BP97"/>
<evidence type="ECO:0000256" key="11">
    <source>
        <dbReference type="ARBA" id="ARBA00023136"/>
    </source>
</evidence>
<gene>
    <name evidence="16" type="ORF">UCRPA7_3311</name>
</gene>
<evidence type="ECO:0000256" key="8">
    <source>
        <dbReference type="ARBA" id="ARBA00022692"/>
    </source>
</evidence>
<evidence type="ECO:0000256" key="15">
    <source>
        <dbReference type="SAM" id="Phobius"/>
    </source>
</evidence>
<dbReference type="Pfam" id="PF04922">
    <property type="entry name" value="DIE2_ALG10"/>
    <property type="match status" value="1"/>
</dbReference>
<evidence type="ECO:0000256" key="5">
    <source>
        <dbReference type="ARBA" id="ARBA00018512"/>
    </source>
</evidence>
<keyword evidence="9" id="KW-0256">Endoplasmic reticulum</keyword>
<evidence type="ECO:0000256" key="14">
    <source>
        <dbReference type="ARBA" id="ARBA00048064"/>
    </source>
</evidence>
<evidence type="ECO:0000256" key="12">
    <source>
        <dbReference type="ARBA" id="ARBA00032069"/>
    </source>
</evidence>
<comment type="similarity">
    <text evidence="3">Belongs to the ALG10 glucosyltransferase family.</text>
</comment>
<dbReference type="RefSeq" id="XP_007914132.1">
    <property type="nucleotide sequence ID" value="XM_007915941.1"/>
</dbReference>
<evidence type="ECO:0000256" key="4">
    <source>
        <dbReference type="ARBA" id="ARBA00011967"/>
    </source>
</evidence>
<dbReference type="GO" id="GO:0106073">
    <property type="term" value="F:dolichyl pyrophosphate Glc2Man9GlcNAc2 alpha-1,2-glucosyltransferase activity"/>
    <property type="evidence" value="ECO:0007669"/>
    <property type="project" value="UniProtKB-EC"/>
</dbReference>
<reference evidence="17" key="1">
    <citation type="journal article" date="2013" name="Genome Announc.">
        <title>Draft genome sequence of the ascomycete Phaeoacremonium aleophilum strain UCR-PA7, a causal agent of the esca disease complex in grapevines.</title>
        <authorList>
            <person name="Blanco-Ulate B."/>
            <person name="Rolshausen P."/>
            <person name="Cantu D."/>
        </authorList>
    </citation>
    <scope>NUCLEOTIDE SEQUENCE [LARGE SCALE GENOMIC DNA]</scope>
    <source>
        <strain evidence="17">UCR-PA7</strain>
    </source>
</reference>
<evidence type="ECO:0000256" key="10">
    <source>
        <dbReference type="ARBA" id="ARBA00022989"/>
    </source>
</evidence>
<evidence type="ECO:0000256" key="9">
    <source>
        <dbReference type="ARBA" id="ARBA00022824"/>
    </source>
</evidence>
<keyword evidence="17" id="KW-1185">Reference proteome</keyword>
<evidence type="ECO:0000256" key="6">
    <source>
        <dbReference type="ARBA" id="ARBA00022676"/>
    </source>
</evidence>
<comment type="catalytic activity">
    <reaction evidence="14">
        <text>an alpha-D-Glc-(1-&gt;3)-alpha-D-Glc-(1-&gt;3)-alpha-D-Man-(1-&gt;2)-alpha-D-Man-(1-&gt;2)-alpha-D-Man-(1-&gt;3)-[alpha-D-Man-(1-&gt;2)-alpha-D-Man-(1-&gt;3)-[alpha-D-Man-(1-&gt;2)-alpha-D-Man-(1-&gt;6)]-alpha-D-Man-(1-&gt;6)]-beta-D-Man-(1-&gt;4)-beta-D-GlcNAc-(1-&gt;4)-alpha-D-GlcNAc-diphospho-di-trans,poly-cis-dolichol + a di-trans,poly-cis-dolichyl beta-D-glucosyl phosphate = a alpha-D-Glc-(1-&gt;2)-alpha-D-Glc-(1-&gt;3)-alpha-D-Glc-(1-&gt;3)-alpha-D-Man-(1-&gt;2)-alpha-D-Man-(1-&gt;2)-alpha-D-Man-(1-&gt;3)-[alpha-D-Man-(1-&gt;2)-alpha-D-Man-(1-&gt;3)-[alpha-D-Man-(1-&gt;2)-alpha-D-Man-(1-&gt;6)]-alpha-D-Man-(1-&gt;6)]-beta-D-Man-(1-&gt;4)-beta-D-GlcNAc-(1-&gt;4)-alpha-D-GlcNAc-diphospho-di-trans,poly-cis-dolichol + a di-trans,poly-cis-dolichyl phosphate + H(+)</text>
        <dbReference type="Rhea" id="RHEA:29543"/>
        <dbReference type="Rhea" id="RHEA-COMP:19498"/>
        <dbReference type="Rhea" id="RHEA-COMP:19502"/>
        <dbReference type="Rhea" id="RHEA-COMP:19512"/>
        <dbReference type="Rhea" id="RHEA-COMP:19522"/>
        <dbReference type="ChEBI" id="CHEBI:15378"/>
        <dbReference type="ChEBI" id="CHEBI:57525"/>
        <dbReference type="ChEBI" id="CHEBI:57683"/>
        <dbReference type="ChEBI" id="CHEBI:132522"/>
        <dbReference type="ChEBI" id="CHEBI:132523"/>
        <dbReference type="EC" id="2.4.1.256"/>
    </reaction>
    <physiologicalReaction direction="left-to-right" evidence="14">
        <dbReference type="Rhea" id="RHEA:29544"/>
    </physiologicalReaction>
</comment>
<keyword evidence="6" id="KW-0328">Glycosyltransferase</keyword>
<evidence type="ECO:0000256" key="13">
    <source>
        <dbReference type="ARBA" id="ARBA00044727"/>
    </source>
</evidence>
<keyword evidence="7 16" id="KW-0808">Transferase</keyword>
<evidence type="ECO:0000256" key="7">
    <source>
        <dbReference type="ARBA" id="ARBA00022679"/>
    </source>
</evidence>
<dbReference type="EC" id="2.4.1.256" evidence="4"/>
<name>R8BP97_PHAM7</name>
<keyword evidence="8 15" id="KW-0812">Transmembrane</keyword>
<evidence type="ECO:0000256" key="1">
    <source>
        <dbReference type="ARBA" id="ARBA00004477"/>
    </source>
</evidence>
<dbReference type="OrthoDB" id="4769at2759"/>